<dbReference type="InterPro" id="IPR012349">
    <property type="entry name" value="Split_barrel_FMN-bd"/>
</dbReference>
<sequence length="420" mass="44839">MSATPSAGEVDFDSAQFRKVLGRFPTGVVVVTAISASGEPVGMTVGSFTSVSLDPPLVGFLPDRSSSSFPRIREASRFCVNVLSADQAPVCRQFAAKGADKFQGLGWTPGPRTGAPVLSGSVAWIECDLHSVTDAGDHYFVLGDVLGIGAGHEQLPLLFFQGGYGRFSSLSMAAWDEAGLLEPLQATTVGRSVMEALAAELDMEVLAMVLRGEEMIVVSSAGNSFREHGVTSRVGARVPLVPPMGSYVVAWDEVAAGDWLDRAERSVGSRAEAENVLQRVRDRGWSLGLMSERQVAFDIAVSNASVANPTDEQREALDRSIADIRLEDTEPEVVSPDRTYAIRHIGAPVFAPDGGVLFALNAFGYRSLAGHEIAIMSQRIVAAANRISALVAETLPLVRREFEPRVTEASVTVDTSHHAQ</sequence>
<proteinExistence type="inferred from homology"/>
<reference evidence="4 5" key="1">
    <citation type="submission" date="2020-09" db="EMBL/GenBank/DDBJ databases">
        <title>novel species in genus Nocardioides.</title>
        <authorList>
            <person name="Zhang G."/>
        </authorList>
    </citation>
    <scope>NUCLEOTIDE SEQUENCE [LARGE SCALE GENOMIC DNA]</scope>
    <source>
        <strain evidence="4 5">19197</strain>
    </source>
</reference>
<gene>
    <name evidence="4" type="ORF">IEZ25_10565</name>
</gene>
<dbReference type="InterPro" id="IPR014757">
    <property type="entry name" value="Tscrpt_reg_IclR_C"/>
</dbReference>
<dbReference type="Gene3D" id="2.30.110.10">
    <property type="entry name" value="Electron Transport, Fmn-binding Protein, Chain A"/>
    <property type="match status" value="1"/>
</dbReference>
<keyword evidence="2" id="KW-0560">Oxidoreductase</keyword>
<dbReference type="SMART" id="SM00903">
    <property type="entry name" value="Flavin_Reduct"/>
    <property type="match status" value="1"/>
</dbReference>
<protein>
    <submittedName>
        <fullName evidence="4">Flavin reductase</fullName>
    </submittedName>
</protein>
<feature type="domain" description="IclR-ED" evidence="3">
    <location>
        <begin position="166"/>
        <end position="393"/>
    </location>
</feature>
<evidence type="ECO:0000259" key="3">
    <source>
        <dbReference type="PROSITE" id="PS51078"/>
    </source>
</evidence>
<organism evidence="4 5">
    <name type="scientific">Nocardioides hwasunensis</name>
    <dbReference type="NCBI Taxonomy" id="397258"/>
    <lineage>
        <taxon>Bacteria</taxon>
        <taxon>Bacillati</taxon>
        <taxon>Actinomycetota</taxon>
        <taxon>Actinomycetes</taxon>
        <taxon>Propionibacteriales</taxon>
        <taxon>Nocardioidaceae</taxon>
        <taxon>Nocardioides</taxon>
    </lineage>
</organism>
<dbReference type="PANTHER" id="PTHR30466:SF11">
    <property type="entry name" value="FLAVIN-DEPENDENT MONOOXYGENASE, REDUCTASE SUBUNIT HSAB"/>
    <property type="match status" value="1"/>
</dbReference>
<dbReference type="Pfam" id="PF01613">
    <property type="entry name" value="Flavin_Reduct"/>
    <property type="match status" value="1"/>
</dbReference>
<evidence type="ECO:0000313" key="5">
    <source>
        <dbReference type="Proteomes" id="UP000649289"/>
    </source>
</evidence>
<dbReference type="EMBL" id="JACXYY010000004">
    <property type="protein sequence ID" value="MBD3915057.1"/>
    <property type="molecule type" value="Genomic_DNA"/>
</dbReference>
<dbReference type="InterPro" id="IPR029016">
    <property type="entry name" value="GAF-like_dom_sf"/>
</dbReference>
<evidence type="ECO:0000313" key="4">
    <source>
        <dbReference type="EMBL" id="MBD3915057.1"/>
    </source>
</evidence>
<dbReference type="Gene3D" id="3.30.450.40">
    <property type="match status" value="2"/>
</dbReference>
<dbReference type="PANTHER" id="PTHR30466">
    <property type="entry name" value="FLAVIN REDUCTASE"/>
    <property type="match status" value="1"/>
</dbReference>
<dbReference type="Proteomes" id="UP000649289">
    <property type="component" value="Unassembled WGS sequence"/>
</dbReference>
<dbReference type="RefSeq" id="WP_191199394.1">
    <property type="nucleotide sequence ID" value="NZ_BAAAPA010000005.1"/>
</dbReference>
<comment type="caution">
    <text evidence="4">The sequence shown here is derived from an EMBL/GenBank/DDBJ whole genome shotgun (WGS) entry which is preliminary data.</text>
</comment>
<evidence type="ECO:0000256" key="2">
    <source>
        <dbReference type="ARBA" id="ARBA00023002"/>
    </source>
</evidence>
<dbReference type="InterPro" id="IPR050268">
    <property type="entry name" value="NADH-dep_flavin_reductase"/>
</dbReference>
<keyword evidence="5" id="KW-1185">Reference proteome</keyword>
<accession>A0ABR8MG48</accession>
<dbReference type="PROSITE" id="PS51078">
    <property type="entry name" value="ICLR_ED"/>
    <property type="match status" value="1"/>
</dbReference>
<dbReference type="InterPro" id="IPR002563">
    <property type="entry name" value="Flavin_Rdtase-like_dom"/>
</dbReference>
<evidence type="ECO:0000256" key="1">
    <source>
        <dbReference type="ARBA" id="ARBA00008898"/>
    </source>
</evidence>
<name>A0ABR8MG48_9ACTN</name>
<dbReference type="SUPFAM" id="SSF50475">
    <property type="entry name" value="FMN-binding split barrel"/>
    <property type="match status" value="1"/>
</dbReference>
<dbReference type="SUPFAM" id="SSF55781">
    <property type="entry name" value="GAF domain-like"/>
    <property type="match status" value="1"/>
</dbReference>
<comment type="similarity">
    <text evidence="1">Belongs to the non-flavoprotein flavin reductase family.</text>
</comment>